<reference evidence="1" key="1">
    <citation type="submission" date="2024-05" db="EMBL/GenBank/DDBJ databases">
        <title>Isolation and characterization of Sporomusa carbonis sp. nov., a carboxydotrophic hydrogenogen in the genus of Sporomusa isolated from a charcoal burning pile.</title>
        <authorList>
            <person name="Boeer T."/>
            <person name="Rosenbaum F."/>
            <person name="Eysell L."/>
            <person name="Mueller V."/>
            <person name="Daniel R."/>
            <person name="Poehlein A."/>
        </authorList>
    </citation>
    <scope>NUCLEOTIDE SEQUENCE [LARGE SCALE GENOMIC DNA]</scope>
    <source>
        <strain evidence="1">DSM 10669</strain>
    </source>
</reference>
<evidence type="ECO:0008006" key="3">
    <source>
        <dbReference type="Google" id="ProtNLM"/>
    </source>
</evidence>
<evidence type="ECO:0000313" key="1">
    <source>
        <dbReference type="EMBL" id="XFO67339.1"/>
    </source>
</evidence>
<gene>
    <name evidence="1" type="ORF">SPSIL_035370</name>
</gene>
<accession>A0ABZ3INX0</accession>
<dbReference type="Proteomes" id="UP000216752">
    <property type="component" value="Chromosome"/>
</dbReference>
<sequence>MADLMYKCVECGWILELGDDGKKPDSCPKCGANATIIPVAQEPGKFGCTGK</sequence>
<name>A0ABZ3INX0_9FIRM</name>
<keyword evidence="2" id="KW-1185">Reference proteome</keyword>
<dbReference type="Gene3D" id="2.20.28.10">
    <property type="match status" value="1"/>
</dbReference>
<dbReference type="EMBL" id="CP155573">
    <property type="protein sequence ID" value="XFO67339.1"/>
    <property type="molecule type" value="Genomic_DNA"/>
</dbReference>
<dbReference type="SUPFAM" id="SSF57802">
    <property type="entry name" value="Rubredoxin-like"/>
    <property type="match status" value="1"/>
</dbReference>
<dbReference type="RefSeq" id="WP_169717888.1">
    <property type="nucleotide sequence ID" value="NZ_CP155573.1"/>
</dbReference>
<protein>
    <recommendedName>
        <fullName evidence="3">Rubredoxin-like domain-containing protein</fullName>
    </recommendedName>
</protein>
<organism evidence="1 2">
    <name type="scientific">Sporomusa silvacetica DSM 10669</name>
    <dbReference type="NCBI Taxonomy" id="1123289"/>
    <lineage>
        <taxon>Bacteria</taxon>
        <taxon>Bacillati</taxon>
        <taxon>Bacillota</taxon>
        <taxon>Negativicutes</taxon>
        <taxon>Selenomonadales</taxon>
        <taxon>Sporomusaceae</taxon>
        <taxon>Sporomusa</taxon>
    </lineage>
</organism>
<evidence type="ECO:0000313" key="2">
    <source>
        <dbReference type="Proteomes" id="UP000216752"/>
    </source>
</evidence>
<proteinExistence type="predicted"/>